<feature type="compositionally biased region" description="Acidic residues" evidence="1">
    <location>
        <begin position="29"/>
        <end position="44"/>
    </location>
</feature>
<organism evidence="2 3">
    <name type="scientific">Nepenthes gracilis</name>
    <name type="common">Slender pitcher plant</name>
    <dbReference type="NCBI Taxonomy" id="150966"/>
    <lineage>
        <taxon>Eukaryota</taxon>
        <taxon>Viridiplantae</taxon>
        <taxon>Streptophyta</taxon>
        <taxon>Embryophyta</taxon>
        <taxon>Tracheophyta</taxon>
        <taxon>Spermatophyta</taxon>
        <taxon>Magnoliopsida</taxon>
        <taxon>eudicotyledons</taxon>
        <taxon>Gunneridae</taxon>
        <taxon>Pentapetalae</taxon>
        <taxon>Caryophyllales</taxon>
        <taxon>Nepenthaceae</taxon>
        <taxon>Nepenthes</taxon>
    </lineage>
</organism>
<protein>
    <submittedName>
        <fullName evidence="2">Uncharacterized protein</fullName>
    </submittedName>
</protein>
<dbReference type="Proteomes" id="UP001279734">
    <property type="component" value="Unassembled WGS sequence"/>
</dbReference>
<evidence type="ECO:0000256" key="1">
    <source>
        <dbReference type="SAM" id="MobiDB-lite"/>
    </source>
</evidence>
<feature type="region of interest" description="Disordered" evidence="1">
    <location>
        <begin position="25"/>
        <end position="67"/>
    </location>
</feature>
<reference evidence="2" key="1">
    <citation type="submission" date="2023-05" db="EMBL/GenBank/DDBJ databases">
        <title>Nepenthes gracilis genome sequencing.</title>
        <authorList>
            <person name="Fukushima K."/>
        </authorList>
    </citation>
    <scope>NUCLEOTIDE SEQUENCE</scope>
    <source>
        <strain evidence="2">SING2019-196</strain>
    </source>
</reference>
<accession>A0AAD3S121</accession>
<keyword evidence="3" id="KW-1185">Reference proteome</keyword>
<dbReference type="EMBL" id="BSYO01000003">
    <property type="protein sequence ID" value="GMH02438.1"/>
    <property type="molecule type" value="Genomic_DNA"/>
</dbReference>
<dbReference type="AlphaFoldDB" id="A0AAD3S121"/>
<comment type="caution">
    <text evidence="2">The sequence shown here is derived from an EMBL/GenBank/DDBJ whole genome shotgun (WGS) entry which is preliminary data.</text>
</comment>
<gene>
    <name evidence="2" type="ORF">Nepgr_004277</name>
</gene>
<evidence type="ECO:0000313" key="3">
    <source>
        <dbReference type="Proteomes" id="UP001279734"/>
    </source>
</evidence>
<evidence type="ECO:0000313" key="2">
    <source>
        <dbReference type="EMBL" id="GMH02438.1"/>
    </source>
</evidence>
<name>A0AAD3S121_NEPGR</name>
<proteinExistence type="predicted"/>
<sequence length="322" mass="36233">MKIVVFLYSETEDLTIIEIVPEGSVGGYDADDERSEGSTDDSNDSDIVNSNLETEGEEGSASQDAGEGKTIDIFDPYRILIAQICANNMDGYHSLAVRVRDKYTGDEAGLDGTIANCMWPWGPNYNLRYYSHLLGEMVPTLIRWDVFFGEISYIIAEPFPQPSEKISVNELVCTRAVKQGLWEKISFLKKIPTRTELLTAGCVVGNNSTALLRRYVQNLETFKGLMHLEWGAWSYQPSSHHTEELWPGYCIYYIDSDGKEISPFFLNDGQNLQDSGYLSSVRNEEGSTSGESDAMVVDDPFSFFFGQLATIFVWRRDFEIGE</sequence>